<dbReference type="SUPFAM" id="SSF51445">
    <property type="entry name" value="(Trans)glycosidases"/>
    <property type="match status" value="1"/>
</dbReference>
<dbReference type="Proteomes" id="UP000604046">
    <property type="component" value="Unassembled WGS sequence"/>
</dbReference>
<organism evidence="4 5">
    <name type="scientific">Symbiodinium natans</name>
    <dbReference type="NCBI Taxonomy" id="878477"/>
    <lineage>
        <taxon>Eukaryota</taxon>
        <taxon>Sar</taxon>
        <taxon>Alveolata</taxon>
        <taxon>Dinophyceae</taxon>
        <taxon>Suessiales</taxon>
        <taxon>Symbiodiniaceae</taxon>
        <taxon>Symbiodinium</taxon>
    </lineage>
</organism>
<keyword evidence="5" id="KW-1185">Reference proteome</keyword>
<reference evidence="4" key="1">
    <citation type="submission" date="2021-02" db="EMBL/GenBank/DDBJ databases">
        <authorList>
            <person name="Dougan E. K."/>
            <person name="Rhodes N."/>
            <person name="Thang M."/>
            <person name="Chan C."/>
        </authorList>
    </citation>
    <scope>NUCLEOTIDE SEQUENCE</scope>
</reference>
<proteinExistence type="predicted"/>
<dbReference type="InterPro" id="IPR017853">
    <property type="entry name" value="GH"/>
</dbReference>
<gene>
    <name evidence="4" type="ORF">SNAT2548_LOCUS17563</name>
</gene>
<dbReference type="SUPFAM" id="SSF53756">
    <property type="entry name" value="UDP-Glycosyltransferase/glycogen phosphorylase"/>
    <property type="match status" value="1"/>
</dbReference>
<dbReference type="GO" id="GO:0016758">
    <property type="term" value="F:hexosyltransferase activity"/>
    <property type="evidence" value="ECO:0007669"/>
    <property type="project" value="TreeGrafter"/>
</dbReference>
<dbReference type="Pfam" id="PF00534">
    <property type="entry name" value="Glycos_transf_1"/>
    <property type="match status" value="1"/>
</dbReference>
<dbReference type="PANTHER" id="PTHR45947:SF3">
    <property type="entry name" value="SULFOQUINOVOSYL TRANSFERASE SQD2"/>
    <property type="match status" value="1"/>
</dbReference>
<dbReference type="InterPro" id="IPR028098">
    <property type="entry name" value="Glyco_trans_4-like_N"/>
</dbReference>
<evidence type="ECO:0000259" key="3">
    <source>
        <dbReference type="Pfam" id="PF13439"/>
    </source>
</evidence>
<evidence type="ECO:0000313" key="4">
    <source>
        <dbReference type="EMBL" id="CAE7335793.1"/>
    </source>
</evidence>
<protein>
    <submittedName>
        <fullName evidence="4">Uncharacterized protein</fullName>
    </submittedName>
</protein>
<keyword evidence="1" id="KW-0808">Transferase</keyword>
<dbReference type="InterPro" id="IPR001296">
    <property type="entry name" value="Glyco_trans_1"/>
</dbReference>
<feature type="domain" description="Glycosyl transferase family 1" evidence="2">
    <location>
        <begin position="366"/>
        <end position="531"/>
    </location>
</feature>
<dbReference type="Gene3D" id="3.20.20.80">
    <property type="entry name" value="Glycosidases"/>
    <property type="match status" value="2"/>
</dbReference>
<keyword evidence="1" id="KW-0328">Glycosyltransferase</keyword>
<evidence type="ECO:0000259" key="2">
    <source>
        <dbReference type="Pfam" id="PF00534"/>
    </source>
</evidence>
<dbReference type="AlphaFoldDB" id="A0A812PIX3"/>
<sequence>MVVRFLLSNLAYWMVEYGFDGFRFDRVSSVIYAQYGRWLPEDTKKLDEYVNNSNNVNSSAIQYLMLATGMAEQLAQSLGASATMIAEDPTLFPGICKPVQDGGLGFDLRQNSFAGLWKGLLRKSDEEWTMQELMDGLTGARLARSGEALVAAMQSSKDCAVSRKPLKIAMLSWETLHTIAVGGVAPHVTELAGALNGAGHEVHIFTRSQGHPQDNEILGVHYHEVGYNTAGCLVQDARNMCGAFVHALNGHESVWGPFDIVHGHDWMTGPGIMELKGQGKRVVFTMHSTEGGRNGDMGKGHPGIKDLERCSCGAADKLICVSGVLKDEVCGVCGADGNRMSVIYNGIHATPIANMEWEDEWIGNTKADKGFGRMDPMFLFVGRHTAQKGCDLLIEAIPHVLGARGDAKFVIVGDGHLLAHNQGRVHALGVGHAVCFTGSLKSGSSHLKALFKSCDAVVVPSRNEPFGIVVLEAWASGKPVVATTSGGPRDFVKPGEDGYLVDPDPGSIAWGCCKILENFEHSRWMGKNAQAKAVREFSWENIAVQTEQVYYSLLNLEGAPRSSDRAAGAPIANTLLAERCFSMKVEDGDPLVARGVALLKLMKLATASLSGDAVCTWMSTEFGQIDPVDMPRPGNGFNDEPSRVKFELADNKDEEGGVCA</sequence>
<accession>A0A812PIX3</accession>
<dbReference type="Gene3D" id="3.40.50.2000">
    <property type="entry name" value="Glycogen Phosphorylase B"/>
    <property type="match status" value="2"/>
</dbReference>
<dbReference type="Pfam" id="PF13439">
    <property type="entry name" value="Glyco_transf_4"/>
    <property type="match status" value="1"/>
</dbReference>
<dbReference type="CDD" id="cd03801">
    <property type="entry name" value="GT4_PimA-like"/>
    <property type="match status" value="1"/>
</dbReference>
<dbReference type="PANTHER" id="PTHR45947">
    <property type="entry name" value="SULFOQUINOVOSYL TRANSFERASE SQD2"/>
    <property type="match status" value="1"/>
</dbReference>
<dbReference type="InterPro" id="IPR050194">
    <property type="entry name" value="Glycosyltransferase_grp1"/>
</dbReference>
<comment type="caution">
    <text evidence="4">The sequence shown here is derived from an EMBL/GenBank/DDBJ whole genome shotgun (WGS) entry which is preliminary data.</text>
</comment>
<evidence type="ECO:0000313" key="5">
    <source>
        <dbReference type="Proteomes" id="UP000604046"/>
    </source>
</evidence>
<dbReference type="EMBL" id="CAJNDS010002116">
    <property type="protein sequence ID" value="CAE7335793.1"/>
    <property type="molecule type" value="Genomic_DNA"/>
</dbReference>
<evidence type="ECO:0000256" key="1">
    <source>
        <dbReference type="ARBA" id="ARBA00022676"/>
    </source>
</evidence>
<dbReference type="OrthoDB" id="196493at2759"/>
<name>A0A812PIX3_9DINO</name>
<feature type="domain" description="Glycosyltransferase subfamily 4-like N-terminal" evidence="3">
    <location>
        <begin position="181"/>
        <end position="348"/>
    </location>
</feature>